<keyword evidence="6 8" id="KW-1133">Transmembrane helix</keyword>
<evidence type="ECO:0000256" key="8">
    <source>
        <dbReference type="SAM" id="Phobius"/>
    </source>
</evidence>
<dbReference type="CDD" id="cd06550">
    <property type="entry name" value="TM_ABC_iron-siderophores_like"/>
    <property type="match status" value="1"/>
</dbReference>
<feature type="transmembrane region" description="Helical" evidence="8">
    <location>
        <begin position="213"/>
        <end position="234"/>
    </location>
</feature>
<proteinExistence type="inferred from homology"/>
<feature type="transmembrane region" description="Helical" evidence="8">
    <location>
        <begin position="293"/>
        <end position="314"/>
    </location>
</feature>
<dbReference type="PANTHER" id="PTHR30472:SF24">
    <property type="entry name" value="FERRIC ENTEROBACTIN TRANSPORT SYSTEM PERMEASE PROTEIN FEPG"/>
    <property type="match status" value="1"/>
</dbReference>
<gene>
    <name evidence="9" type="ORF">ACFQ4B_21985</name>
</gene>
<evidence type="ECO:0000313" key="9">
    <source>
        <dbReference type="EMBL" id="MFD1222789.1"/>
    </source>
</evidence>
<dbReference type="Pfam" id="PF01032">
    <property type="entry name" value="FecCD"/>
    <property type="match status" value="1"/>
</dbReference>
<evidence type="ECO:0000256" key="4">
    <source>
        <dbReference type="ARBA" id="ARBA00022475"/>
    </source>
</evidence>
<sequence length="351" mass="37387">MSSRYATIRWPRPKLSFIYEKKSAWMSLLLLLMLALLAVFSVGIGTLYISPLRTIQVMLGMGTGTMEANIILNFRLPRILLAGMAGMALALAGTILQAVVRNPLASPDVIGVTSGAAMMAVLYLAVFQVKTSIVWMPLFAFAGAAVVSAIIYFGAWKKGVSPLRMILVGLGVSALLEALKTLFLVFSPIFVTSQAKIWITGTVYGATWTSVKFFAPWLLLFIPLLFVLAGRMNIQVLGNELPVVLGGRIQLQRFALLVTAAALSGSAVAFVGGIGFVGLMAPHLSRKLVGGSHGLLLICSAIVGAILLIAADLIGRTVFAPRDVPAGVFTAVIGAPLLLYLLIKTKKKQTE</sequence>
<evidence type="ECO:0000256" key="3">
    <source>
        <dbReference type="ARBA" id="ARBA00022448"/>
    </source>
</evidence>
<dbReference type="SUPFAM" id="SSF81345">
    <property type="entry name" value="ABC transporter involved in vitamin B12 uptake, BtuC"/>
    <property type="match status" value="1"/>
</dbReference>
<evidence type="ECO:0000256" key="5">
    <source>
        <dbReference type="ARBA" id="ARBA00022692"/>
    </source>
</evidence>
<dbReference type="EMBL" id="JBHTLU010000031">
    <property type="protein sequence ID" value="MFD1222789.1"/>
    <property type="molecule type" value="Genomic_DNA"/>
</dbReference>
<dbReference type="RefSeq" id="WP_345588602.1">
    <property type="nucleotide sequence ID" value="NZ_BAABJG010000015.1"/>
</dbReference>
<keyword evidence="4" id="KW-1003">Cell membrane</keyword>
<comment type="similarity">
    <text evidence="2">Belongs to the binding-protein-dependent transport system permease family. FecCD subfamily.</text>
</comment>
<comment type="subcellular location">
    <subcellularLocation>
        <location evidence="1">Cell membrane</location>
        <topology evidence="1">Multi-pass membrane protein</topology>
    </subcellularLocation>
</comment>
<feature type="transmembrane region" description="Helical" evidence="8">
    <location>
        <begin position="55"/>
        <end position="72"/>
    </location>
</feature>
<keyword evidence="7 8" id="KW-0472">Membrane</keyword>
<feature type="transmembrane region" description="Helical" evidence="8">
    <location>
        <begin position="105"/>
        <end position="126"/>
    </location>
</feature>
<evidence type="ECO:0000256" key="1">
    <source>
        <dbReference type="ARBA" id="ARBA00004651"/>
    </source>
</evidence>
<feature type="transmembrane region" description="Helical" evidence="8">
    <location>
        <begin position="79"/>
        <end position="99"/>
    </location>
</feature>
<dbReference type="PANTHER" id="PTHR30472">
    <property type="entry name" value="FERRIC ENTEROBACTIN TRANSPORT SYSTEM PERMEASE PROTEIN"/>
    <property type="match status" value="1"/>
</dbReference>
<accession>A0ABW3UR42</accession>
<feature type="transmembrane region" description="Helical" evidence="8">
    <location>
        <begin position="165"/>
        <end position="192"/>
    </location>
</feature>
<dbReference type="Proteomes" id="UP001597180">
    <property type="component" value="Unassembled WGS sequence"/>
</dbReference>
<keyword evidence="3" id="KW-0813">Transport</keyword>
<keyword evidence="5 8" id="KW-0812">Transmembrane</keyword>
<keyword evidence="10" id="KW-1185">Reference proteome</keyword>
<evidence type="ECO:0000256" key="6">
    <source>
        <dbReference type="ARBA" id="ARBA00022989"/>
    </source>
</evidence>
<dbReference type="Gene3D" id="1.10.3470.10">
    <property type="entry name" value="ABC transporter involved in vitamin B12 uptake, BtuC"/>
    <property type="match status" value="1"/>
</dbReference>
<feature type="transmembrane region" description="Helical" evidence="8">
    <location>
        <begin position="133"/>
        <end position="153"/>
    </location>
</feature>
<evidence type="ECO:0000256" key="7">
    <source>
        <dbReference type="ARBA" id="ARBA00023136"/>
    </source>
</evidence>
<feature type="transmembrane region" description="Helical" evidence="8">
    <location>
        <begin position="326"/>
        <end position="343"/>
    </location>
</feature>
<evidence type="ECO:0000313" key="10">
    <source>
        <dbReference type="Proteomes" id="UP001597180"/>
    </source>
</evidence>
<reference evidence="10" key="1">
    <citation type="journal article" date="2019" name="Int. J. Syst. Evol. Microbiol.">
        <title>The Global Catalogue of Microorganisms (GCM) 10K type strain sequencing project: providing services to taxonomists for standard genome sequencing and annotation.</title>
        <authorList>
            <consortium name="The Broad Institute Genomics Platform"/>
            <consortium name="The Broad Institute Genome Sequencing Center for Infectious Disease"/>
            <person name="Wu L."/>
            <person name="Ma J."/>
        </authorList>
    </citation>
    <scope>NUCLEOTIDE SEQUENCE [LARGE SCALE GENOMIC DNA]</scope>
    <source>
        <strain evidence="10">CCUG 53270</strain>
    </source>
</reference>
<feature type="transmembrane region" description="Helical" evidence="8">
    <location>
        <begin position="254"/>
        <end position="281"/>
    </location>
</feature>
<dbReference type="InterPro" id="IPR037294">
    <property type="entry name" value="ABC_BtuC-like"/>
</dbReference>
<name>A0ABW3UR42_9BACL</name>
<evidence type="ECO:0000256" key="2">
    <source>
        <dbReference type="ARBA" id="ARBA00007935"/>
    </source>
</evidence>
<dbReference type="InterPro" id="IPR000522">
    <property type="entry name" value="ABC_transptr_permease_BtuC"/>
</dbReference>
<organism evidence="9 10">
    <name type="scientific">Paenibacillus vulneris</name>
    <dbReference type="NCBI Taxonomy" id="1133364"/>
    <lineage>
        <taxon>Bacteria</taxon>
        <taxon>Bacillati</taxon>
        <taxon>Bacillota</taxon>
        <taxon>Bacilli</taxon>
        <taxon>Bacillales</taxon>
        <taxon>Paenibacillaceae</taxon>
        <taxon>Paenibacillus</taxon>
    </lineage>
</organism>
<protein>
    <submittedName>
        <fullName evidence="9">FecCD family ABC transporter permease</fullName>
    </submittedName>
</protein>
<comment type="caution">
    <text evidence="9">The sequence shown here is derived from an EMBL/GenBank/DDBJ whole genome shotgun (WGS) entry which is preliminary data.</text>
</comment>